<comment type="caution">
    <text evidence="2">The sequence shown here is derived from an EMBL/GenBank/DDBJ whole genome shotgun (WGS) entry which is preliminary data.</text>
</comment>
<evidence type="ECO:0000256" key="1">
    <source>
        <dbReference type="SAM" id="MobiDB-lite"/>
    </source>
</evidence>
<sequence>MARDAGGRDPGPDSRPSARRQARSGEARVGESARSEILALKMSRVEIETTGQSGKVDAGEFAPTIVTAERVDIFGTGPAPRAGPAVSDDGDLSGLSVCNSARREHFEAEVVSKWKGPKDESSESFPRLLRPSLRQMKEDEGERLLPVAHNFRRLLGLASRSPAEAEGPSASPTQASAVCAALAPQSASLEGASARQMSGAPAAMAGAARTCDVIESFGKVLNAAIFDASSGFLAAVKRADVEECDADFATNGKSGTSDRAGRWAQRGPRRARASCCDARGDFDIPMAKGTEMAGLRETTEAEGKEGVTKSTSKKKQAKFIAQVDEVFLDKLKSQMATTFDTLGLRKGMVAAADGWRATTAATNHTKDRDGWSGRDLQHAIAAHSMEEVKKQCGFTTNRIENHWSVLKMWLKKSRGGRLSTTSERRTWARWVTEFQDRKAATTPHSMDDSDAFSLPTKNFLSNVRGVTLAGGL</sequence>
<evidence type="ECO:0000313" key="2">
    <source>
        <dbReference type="EMBL" id="CAK0800241.1"/>
    </source>
</evidence>
<evidence type="ECO:0000313" key="3">
    <source>
        <dbReference type="Proteomes" id="UP001189429"/>
    </source>
</evidence>
<feature type="compositionally biased region" description="Basic and acidic residues" evidence="1">
    <location>
        <begin position="1"/>
        <end position="12"/>
    </location>
</feature>
<feature type="compositionally biased region" description="Basic and acidic residues" evidence="1">
    <location>
        <begin position="23"/>
        <end position="34"/>
    </location>
</feature>
<dbReference type="Proteomes" id="UP001189429">
    <property type="component" value="Unassembled WGS sequence"/>
</dbReference>
<dbReference type="EMBL" id="CAUYUJ010002320">
    <property type="protein sequence ID" value="CAK0800241.1"/>
    <property type="molecule type" value="Genomic_DNA"/>
</dbReference>
<gene>
    <name evidence="2" type="ORF">PCOR1329_LOCUS8445</name>
</gene>
<feature type="region of interest" description="Disordered" evidence="1">
    <location>
        <begin position="1"/>
        <end position="34"/>
    </location>
</feature>
<keyword evidence="3" id="KW-1185">Reference proteome</keyword>
<evidence type="ECO:0008006" key="4">
    <source>
        <dbReference type="Google" id="ProtNLM"/>
    </source>
</evidence>
<name>A0ABN9Q6Z1_9DINO</name>
<organism evidence="2 3">
    <name type="scientific">Prorocentrum cordatum</name>
    <dbReference type="NCBI Taxonomy" id="2364126"/>
    <lineage>
        <taxon>Eukaryota</taxon>
        <taxon>Sar</taxon>
        <taxon>Alveolata</taxon>
        <taxon>Dinophyceae</taxon>
        <taxon>Prorocentrales</taxon>
        <taxon>Prorocentraceae</taxon>
        <taxon>Prorocentrum</taxon>
    </lineage>
</organism>
<reference evidence="2" key="1">
    <citation type="submission" date="2023-10" db="EMBL/GenBank/DDBJ databases">
        <authorList>
            <person name="Chen Y."/>
            <person name="Shah S."/>
            <person name="Dougan E. K."/>
            <person name="Thang M."/>
            <person name="Chan C."/>
        </authorList>
    </citation>
    <scope>NUCLEOTIDE SEQUENCE [LARGE SCALE GENOMIC DNA]</scope>
</reference>
<proteinExistence type="predicted"/>
<accession>A0ABN9Q6Z1</accession>
<protein>
    <recommendedName>
        <fullName evidence="4">Myb/SANT-like domain-containing protein</fullName>
    </recommendedName>
</protein>